<dbReference type="HOGENOM" id="CLU_1256494_0_0_1"/>
<dbReference type="EMBL" id="KL198008">
    <property type="protein sequence ID" value="KDQ28390.1"/>
    <property type="molecule type" value="Genomic_DNA"/>
</dbReference>
<dbReference type="VEuPathDB" id="FungiDB:PLEOSDRAFT_167799"/>
<feature type="region of interest" description="Disordered" evidence="1">
    <location>
        <begin position="1"/>
        <end position="21"/>
    </location>
</feature>
<evidence type="ECO:0000256" key="1">
    <source>
        <dbReference type="SAM" id="MobiDB-lite"/>
    </source>
</evidence>
<dbReference type="InParanoid" id="A0A067NN24"/>
<accession>A0A067NN24</accession>
<sequence>MPVVLDRGHHRATPSDTSYPRRRGPIYGEFYDIWSKLNARVSNIQDNQGRIEPGVSSGRRHELGFQEMGDGLASRGRTLRHFLKGRTVEVSFLQSIAPFQRTRKKSAPARRQHLHGGRLGLRGLHKWAARLSYREYIEDVFAFIGMVWGNVTMEFAATRSRSYYRAARDLASALRFLPIQEAKCTLRISGSCEAGMENLRMLIVFGLCVAFPSAFVLPHK</sequence>
<organism evidence="2 3">
    <name type="scientific">Pleurotus ostreatus (strain PC15)</name>
    <name type="common">Oyster mushroom</name>
    <dbReference type="NCBI Taxonomy" id="1137138"/>
    <lineage>
        <taxon>Eukaryota</taxon>
        <taxon>Fungi</taxon>
        <taxon>Dikarya</taxon>
        <taxon>Basidiomycota</taxon>
        <taxon>Agaricomycotina</taxon>
        <taxon>Agaricomycetes</taxon>
        <taxon>Agaricomycetidae</taxon>
        <taxon>Agaricales</taxon>
        <taxon>Pleurotineae</taxon>
        <taxon>Pleurotaceae</taxon>
        <taxon>Pleurotus</taxon>
    </lineage>
</organism>
<proteinExistence type="predicted"/>
<gene>
    <name evidence="2" type="ORF">PLEOSDRAFT_167799</name>
</gene>
<name>A0A067NN24_PLEO1</name>
<dbReference type="AlphaFoldDB" id="A0A067NN24"/>
<protein>
    <submittedName>
        <fullName evidence="2">Uncharacterized protein</fullName>
    </submittedName>
</protein>
<reference evidence="3" key="1">
    <citation type="journal article" date="2014" name="Proc. Natl. Acad. Sci. U.S.A.">
        <title>Extensive sampling of basidiomycete genomes demonstrates inadequacy of the white-rot/brown-rot paradigm for wood decay fungi.</title>
        <authorList>
            <person name="Riley R."/>
            <person name="Salamov A.A."/>
            <person name="Brown D.W."/>
            <person name="Nagy L.G."/>
            <person name="Floudas D."/>
            <person name="Held B.W."/>
            <person name="Levasseur A."/>
            <person name="Lombard V."/>
            <person name="Morin E."/>
            <person name="Otillar R."/>
            <person name="Lindquist E.A."/>
            <person name="Sun H."/>
            <person name="LaButti K.M."/>
            <person name="Schmutz J."/>
            <person name="Jabbour D."/>
            <person name="Luo H."/>
            <person name="Baker S.E."/>
            <person name="Pisabarro A.G."/>
            <person name="Walton J.D."/>
            <person name="Blanchette R.A."/>
            <person name="Henrissat B."/>
            <person name="Martin F."/>
            <person name="Cullen D."/>
            <person name="Hibbett D.S."/>
            <person name="Grigoriev I.V."/>
        </authorList>
    </citation>
    <scope>NUCLEOTIDE SEQUENCE [LARGE SCALE GENOMIC DNA]</scope>
    <source>
        <strain evidence="3">PC15</strain>
    </source>
</reference>
<evidence type="ECO:0000313" key="2">
    <source>
        <dbReference type="EMBL" id="KDQ28390.1"/>
    </source>
</evidence>
<dbReference type="Proteomes" id="UP000027073">
    <property type="component" value="Unassembled WGS sequence"/>
</dbReference>
<evidence type="ECO:0000313" key="3">
    <source>
        <dbReference type="Proteomes" id="UP000027073"/>
    </source>
</evidence>